<comment type="subcellular location">
    <subcellularLocation>
        <location evidence="4">Cytoplasm</location>
    </subcellularLocation>
</comment>
<dbReference type="GO" id="GO:0046872">
    <property type="term" value="F:metal ion binding"/>
    <property type="evidence" value="ECO:0007669"/>
    <property type="project" value="UniProtKB-KW"/>
</dbReference>
<evidence type="ECO:0000256" key="2">
    <source>
        <dbReference type="ARBA" id="ARBA00001946"/>
    </source>
</evidence>
<evidence type="ECO:0000313" key="15">
    <source>
        <dbReference type="EMBL" id="SHJ41121.1"/>
    </source>
</evidence>
<keyword evidence="7 12" id="KW-0540">Nuclease</keyword>
<gene>
    <name evidence="15" type="ORF">SAMN04488028_10123</name>
</gene>
<evidence type="ECO:0000256" key="8">
    <source>
        <dbReference type="ARBA" id="ARBA00022723"/>
    </source>
</evidence>
<dbReference type="InterPro" id="IPR001352">
    <property type="entry name" value="RNase_HII/HIII"/>
</dbReference>
<keyword evidence="9 12" id="KW-0255">Endonuclease</keyword>
<evidence type="ECO:0000256" key="1">
    <source>
        <dbReference type="ARBA" id="ARBA00000077"/>
    </source>
</evidence>
<reference evidence="16" key="1">
    <citation type="submission" date="2016-11" db="EMBL/GenBank/DDBJ databases">
        <authorList>
            <person name="Varghese N."/>
            <person name="Submissions S."/>
        </authorList>
    </citation>
    <scope>NUCLEOTIDE SEQUENCE [LARGE SCALE GENOMIC DNA]</scope>
    <source>
        <strain evidence="16">DSM 26134</strain>
    </source>
</reference>
<sequence length="315" mass="35834">MMDSQEILLEIYQESRLRLEKEEYVTQNFKEISYGIQFSVLKKGGAIGIVRIFRNNKGIVKYDYSQINDESKKQQIKWILEGETSTVSINDSISSEQGSNIEYPNIGTDESGKGDYFGPLVTASVWVNKEIKNVLDRSGIRDSKKISDSRIIELAQIIKKSCNGKFVVIEIPPVTYNNLYTQFKNEGKNLNVLLAWSHAKAIEELLEKVDSKIAISDQFADEKFIINKLQDKGKNIQLIQEHKAERYTSVAAASILARERFLEKLKKISIEYSIDFSKGASSLVVDQAREFVGKYGQEQLTNVAKLHFKTTEQVI</sequence>
<evidence type="ECO:0000259" key="14">
    <source>
        <dbReference type="PROSITE" id="PS51975"/>
    </source>
</evidence>
<evidence type="ECO:0000256" key="10">
    <source>
        <dbReference type="ARBA" id="ARBA00022801"/>
    </source>
</evidence>
<dbReference type="PROSITE" id="PS51975">
    <property type="entry name" value="RNASE_H_2"/>
    <property type="match status" value="1"/>
</dbReference>
<dbReference type="GO" id="GO:0003723">
    <property type="term" value="F:RNA binding"/>
    <property type="evidence" value="ECO:0007669"/>
    <property type="project" value="UniProtKB-UniRule"/>
</dbReference>
<feature type="binding site" evidence="12">
    <location>
        <position position="217"/>
    </location>
    <ligand>
        <name>a divalent metal cation</name>
        <dbReference type="ChEBI" id="CHEBI:60240"/>
    </ligand>
</feature>
<evidence type="ECO:0000256" key="7">
    <source>
        <dbReference type="ARBA" id="ARBA00022722"/>
    </source>
</evidence>
<feature type="domain" description="RNase H type-2" evidence="14">
    <location>
        <begin position="103"/>
        <end position="315"/>
    </location>
</feature>
<accession>A0A1M6J3J9</accession>
<dbReference type="EMBL" id="FRAA01000001">
    <property type="protein sequence ID" value="SHJ41121.1"/>
    <property type="molecule type" value="Genomic_DNA"/>
</dbReference>
<dbReference type="AlphaFoldDB" id="A0A1M6J3J9"/>
<dbReference type="CDD" id="cd06590">
    <property type="entry name" value="RNase_HII_bacteria_HIII_like"/>
    <property type="match status" value="1"/>
</dbReference>
<organism evidence="15 16">
    <name type="scientific">Reichenbachiella agariperforans</name>
    <dbReference type="NCBI Taxonomy" id="156994"/>
    <lineage>
        <taxon>Bacteria</taxon>
        <taxon>Pseudomonadati</taxon>
        <taxon>Bacteroidota</taxon>
        <taxon>Cytophagia</taxon>
        <taxon>Cytophagales</taxon>
        <taxon>Reichenbachiellaceae</taxon>
        <taxon>Reichenbachiella</taxon>
    </lineage>
</organism>
<dbReference type="SUPFAM" id="SSF53098">
    <property type="entry name" value="Ribonuclease H-like"/>
    <property type="match status" value="1"/>
</dbReference>
<dbReference type="STRING" id="156994.SAMN04488028_10123"/>
<keyword evidence="8 12" id="KW-0479">Metal-binding</keyword>
<dbReference type="InterPro" id="IPR036397">
    <property type="entry name" value="RNaseH_sf"/>
</dbReference>
<evidence type="ECO:0000256" key="4">
    <source>
        <dbReference type="ARBA" id="ARBA00004496"/>
    </source>
</evidence>
<comment type="similarity">
    <text evidence="5">Belongs to the RNase HII family. RnhC subfamily.</text>
</comment>
<keyword evidence="6" id="KW-0963">Cytoplasm</keyword>
<evidence type="ECO:0000313" key="16">
    <source>
        <dbReference type="Proteomes" id="UP000184474"/>
    </source>
</evidence>
<dbReference type="GO" id="GO:0004523">
    <property type="term" value="F:RNA-DNA hybrid ribonuclease activity"/>
    <property type="evidence" value="ECO:0007669"/>
    <property type="project" value="UniProtKB-UniRule"/>
</dbReference>
<comment type="catalytic activity">
    <reaction evidence="1 12 13">
        <text>Endonucleolytic cleavage to 5'-phosphomonoester.</text>
        <dbReference type="EC" id="3.1.26.4"/>
    </reaction>
</comment>
<protein>
    <recommendedName>
        <fullName evidence="13">Ribonuclease</fullName>
        <ecNumber evidence="13">3.1.26.4</ecNumber>
    </recommendedName>
</protein>
<evidence type="ECO:0000256" key="11">
    <source>
        <dbReference type="ARBA" id="ARBA00022842"/>
    </source>
</evidence>
<evidence type="ECO:0000256" key="5">
    <source>
        <dbReference type="ARBA" id="ARBA00008378"/>
    </source>
</evidence>
<dbReference type="RefSeq" id="WP_221407470.1">
    <property type="nucleotide sequence ID" value="NZ_FRAA01000001.1"/>
</dbReference>
<comment type="cofactor">
    <cofactor evidence="2">
        <name>Mg(2+)</name>
        <dbReference type="ChEBI" id="CHEBI:18420"/>
    </cofactor>
</comment>
<dbReference type="InterPro" id="IPR012337">
    <property type="entry name" value="RNaseH-like_sf"/>
</dbReference>
<name>A0A1M6J3J9_REIAG</name>
<proteinExistence type="inferred from homology"/>
<keyword evidence="11" id="KW-0460">Magnesium</keyword>
<dbReference type="EC" id="3.1.26.4" evidence="13"/>
<dbReference type="PANTHER" id="PTHR10954">
    <property type="entry name" value="RIBONUCLEASE H2 SUBUNIT A"/>
    <property type="match status" value="1"/>
</dbReference>
<dbReference type="Proteomes" id="UP000184474">
    <property type="component" value="Unassembled WGS sequence"/>
</dbReference>
<evidence type="ECO:0000256" key="3">
    <source>
        <dbReference type="ARBA" id="ARBA00004065"/>
    </source>
</evidence>
<feature type="binding site" evidence="12">
    <location>
        <position position="110"/>
    </location>
    <ligand>
        <name>a divalent metal cation</name>
        <dbReference type="ChEBI" id="CHEBI:60240"/>
    </ligand>
</feature>
<dbReference type="GO" id="GO:0005737">
    <property type="term" value="C:cytoplasm"/>
    <property type="evidence" value="ECO:0007669"/>
    <property type="project" value="UniProtKB-SubCell"/>
</dbReference>
<evidence type="ECO:0000256" key="6">
    <source>
        <dbReference type="ARBA" id="ARBA00022490"/>
    </source>
</evidence>
<comment type="function">
    <text evidence="3 13">Endonuclease that specifically degrades the RNA of RNA-DNA hybrids.</text>
</comment>
<evidence type="ECO:0000256" key="13">
    <source>
        <dbReference type="RuleBase" id="RU003515"/>
    </source>
</evidence>
<dbReference type="Gene3D" id="3.30.420.10">
    <property type="entry name" value="Ribonuclease H-like superfamily/Ribonuclease H"/>
    <property type="match status" value="1"/>
</dbReference>
<dbReference type="GO" id="GO:0043137">
    <property type="term" value="P:DNA replication, removal of RNA primer"/>
    <property type="evidence" value="ECO:0007669"/>
    <property type="project" value="TreeGrafter"/>
</dbReference>
<dbReference type="PANTHER" id="PTHR10954:SF23">
    <property type="entry name" value="RIBONUCLEASE"/>
    <property type="match status" value="1"/>
</dbReference>
<dbReference type="Pfam" id="PF01351">
    <property type="entry name" value="RNase_HII"/>
    <property type="match status" value="1"/>
</dbReference>
<evidence type="ECO:0000256" key="12">
    <source>
        <dbReference type="PROSITE-ProRule" id="PRU01319"/>
    </source>
</evidence>
<keyword evidence="10 12" id="KW-0378">Hydrolase</keyword>
<dbReference type="GO" id="GO:0006298">
    <property type="term" value="P:mismatch repair"/>
    <property type="evidence" value="ECO:0007669"/>
    <property type="project" value="TreeGrafter"/>
</dbReference>
<evidence type="ECO:0000256" key="9">
    <source>
        <dbReference type="ARBA" id="ARBA00022759"/>
    </source>
</evidence>
<feature type="binding site" evidence="12">
    <location>
        <position position="109"/>
    </location>
    <ligand>
        <name>a divalent metal cation</name>
        <dbReference type="ChEBI" id="CHEBI:60240"/>
    </ligand>
</feature>
<dbReference type="InterPro" id="IPR004641">
    <property type="entry name" value="RNase_HIII"/>
</dbReference>
<dbReference type="InterPro" id="IPR024567">
    <property type="entry name" value="RNase_HII/HIII_dom"/>
</dbReference>
<keyword evidence="16" id="KW-1185">Reference proteome</keyword>
<dbReference type="NCBIfam" id="TIGR00716">
    <property type="entry name" value="rnhC"/>
    <property type="match status" value="1"/>
</dbReference>
<comment type="cofactor">
    <cofactor evidence="12">
        <name>Mn(2+)</name>
        <dbReference type="ChEBI" id="CHEBI:29035"/>
    </cofactor>
    <cofactor evidence="12">
        <name>Mg(2+)</name>
        <dbReference type="ChEBI" id="CHEBI:18420"/>
    </cofactor>
    <text evidence="12">Manganese or magnesium. Binds 1 divalent metal ion per monomer in the absence of substrate. May bind a second metal ion after substrate binding.</text>
</comment>
<dbReference type="GO" id="GO:0032299">
    <property type="term" value="C:ribonuclease H2 complex"/>
    <property type="evidence" value="ECO:0007669"/>
    <property type="project" value="TreeGrafter"/>
</dbReference>